<dbReference type="PROSITE" id="PS50158">
    <property type="entry name" value="ZF_CCHC"/>
    <property type="match status" value="1"/>
</dbReference>
<proteinExistence type="predicted"/>
<dbReference type="InterPro" id="IPR036875">
    <property type="entry name" value="Znf_CCHC_sf"/>
</dbReference>
<evidence type="ECO:0000313" key="4">
    <source>
        <dbReference type="Proteomes" id="UP000660704"/>
    </source>
</evidence>
<keyword evidence="1" id="KW-0863">Zinc-finger</keyword>
<name>A0A851JVJ8_9PASS</name>
<feature type="domain" description="CCHC-type" evidence="2">
    <location>
        <begin position="60"/>
        <end position="73"/>
    </location>
</feature>
<sequence>ANGNCKKLLKSLTNPNPILVEITEAFNHLGTLEHTSKTMAAGMAAAFAALKSPTWEQRTCFGCGKPGHLKNYCFAQNGDKAKAPGTRPWCRKGRYFTNQCCSKY</sequence>
<feature type="non-terminal residue" evidence="3">
    <location>
        <position position="104"/>
    </location>
</feature>
<dbReference type="EMBL" id="WBMY01018397">
    <property type="protein sequence ID" value="NXB82636.1"/>
    <property type="molecule type" value="Genomic_DNA"/>
</dbReference>
<protein>
    <submittedName>
        <fullName evidence="3">GAK5 protein</fullName>
    </submittedName>
</protein>
<evidence type="ECO:0000256" key="1">
    <source>
        <dbReference type="PROSITE-ProRule" id="PRU00047"/>
    </source>
</evidence>
<accession>A0A851JVJ8</accession>
<reference evidence="3" key="1">
    <citation type="submission" date="2019-09" db="EMBL/GenBank/DDBJ databases">
        <title>Bird 10,000 Genomes (B10K) Project - Family phase.</title>
        <authorList>
            <person name="Zhang G."/>
        </authorList>
    </citation>
    <scope>NUCLEOTIDE SEQUENCE</scope>
    <source>
        <strain evidence="3">B10K-DU-001-63</strain>
        <tissue evidence="3">Muscle</tissue>
    </source>
</reference>
<organism evidence="3 4">
    <name type="scientific">Donacobius atricapilla</name>
    <dbReference type="NCBI Taxonomy" id="237420"/>
    <lineage>
        <taxon>Eukaryota</taxon>
        <taxon>Metazoa</taxon>
        <taxon>Chordata</taxon>
        <taxon>Craniata</taxon>
        <taxon>Vertebrata</taxon>
        <taxon>Euteleostomi</taxon>
        <taxon>Archelosauria</taxon>
        <taxon>Archosauria</taxon>
        <taxon>Dinosauria</taxon>
        <taxon>Saurischia</taxon>
        <taxon>Theropoda</taxon>
        <taxon>Coelurosauria</taxon>
        <taxon>Aves</taxon>
        <taxon>Neognathae</taxon>
        <taxon>Neoaves</taxon>
        <taxon>Telluraves</taxon>
        <taxon>Australaves</taxon>
        <taxon>Passeriformes</taxon>
        <taxon>Mimidae</taxon>
        <taxon>Donacobius</taxon>
    </lineage>
</organism>
<dbReference type="Proteomes" id="UP000660704">
    <property type="component" value="Unassembled WGS sequence"/>
</dbReference>
<keyword evidence="4" id="KW-1185">Reference proteome</keyword>
<feature type="non-terminal residue" evidence="3">
    <location>
        <position position="1"/>
    </location>
</feature>
<dbReference type="AlphaFoldDB" id="A0A851JVJ8"/>
<evidence type="ECO:0000259" key="2">
    <source>
        <dbReference type="PROSITE" id="PS50158"/>
    </source>
</evidence>
<dbReference type="GO" id="GO:0008270">
    <property type="term" value="F:zinc ion binding"/>
    <property type="evidence" value="ECO:0007669"/>
    <property type="project" value="UniProtKB-KW"/>
</dbReference>
<dbReference type="SUPFAM" id="SSF57756">
    <property type="entry name" value="Retrovirus zinc finger-like domains"/>
    <property type="match status" value="1"/>
</dbReference>
<keyword evidence="1" id="KW-0479">Metal-binding</keyword>
<comment type="caution">
    <text evidence="3">The sequence shown here is derived from an EMBL/GenBank/DDBJ whole genome shotgun (WGS) entry which is preliminary data.</text>
</comment>
<dbReference type="GO" id="GO:0003676">
    <property type="term" value="F:nucleic acid binding"/>
    <property type="evidence" value="ECO:0007669"/>
    <property type="project" value="InterPro"/>
</dbReference>
<dbReference type="InterPro" id="IPR001878">
    <property type="entry name" value="Znf_CCHC"/>
</dbReference>
<keyword evidence="1" id="KW-0862">Zinc</keyword>
<gene>
    <name evidence="3" type="primary">Ervk5_1</name>
    <name evidence="3" type="ORF">DONATR_R14884</name>
</gene>
<evidence type="ECO:0000313" key="3">
    <source>
        <dbReference type="EMBL" id="NXB82636.1"/>
    </source>
</evidence>